<proteinExistence type="predicted"/>
<dbReference type="InterPro" id="IPR036691">
    <property type="entry name" value="Endo/exonu/phosph_ase_sf"/>
</dbReference>
<sequence length="307" mass="33975">MLFHLLHRWNNTYVLNVSGLNVSRDYISLIITQCLGLPPMYSHPTLPLSVHFALNLCYRAQKPAPFTLCSERARWPVCIAFSRTLILLLLCSSGDVEVNPGHAVPSSTPTPQVLSVVGFCNRKSLGFLHVNIRSLLPKCILLTALEHSANPDVLAVSESWLRKTTKNPEIFIPNYNIFRKDRTAKGGGVAIYCKDSLQSSVLLSKSVPIQFELLLLKIHLSRSKSLTVAACYRPPSAPSCALDTICELISPHLSSELLLLGDLNWDMLNTVAILQSKLDALNLTQMINEPTRYNSKSVNTGTLIDVI</sequence>
<dbReference type="PaxDb" id="8022-A0A060W4R1"/>
<dbReference type="STRING" id="8022.A0A060W4R1"/>
<organism evidence="2 3">
    <name type="scientific">Oncorhynchus mykiss</name>
    <name type="common">Rainbow trout</name>
    <name type="synonym">Salmo gairdneri</name>
    <dbReference type="NCBI Taxonomy" id="8022"/>
    <lineage>
        <taxon>Eukaryota</taxon>
        <taxon>Metazoa</taxon>
        <taxon>Chordata</taxon>
        <taxon>Craniata</taxon>
        <taxon>Vertebrata</taxon>
        <taxon>Euteleostomi</taxon>
        <taxon>Actinopterygii</taxon>
        <taxon>Neopterygii</taxon>
        <taxon>Teleostei</taxon>
        <taxon>Protacanthopterygii</taxon>
        <taxon>Salmoniformes</taxon>
        <taxon>Salmonidae</taxon>
        <taxon>Salmoninae</taxon>
        <taxon>Oncorhynchus</taxon>
    </lineage>
</organism>
<protein>
    <recommendedName>
        <fullName evidence="1">Endonuclease/exonuclease/phosphatase domain-containing protein</fullName>
    </recommendedName>
</protein>
<dbReference type="Gene3D" id="3.60.10.10">
    <property type="entry name" value="Endonuclease/exonuclease/phosphatase"/>
    <property type="match status" value="1"/>
</dbReference>
<dbReference type="AlphaFoldDB" id="A0A060W4R1"/>
<dbReference type="Proteomes" id="UP000193380">
    <property type="component" value="Unassembled WGS sequence"/>
</dbReference>
<evidence type="ECO:0000313" key="2">
    <source>
        <dbReference type="EMBL" id="CDQ59560.1"/>
    </source>
</evidence>
<dbReference type="GO" id="GO:0003824">
    <property type="term" value="F:catalytic activity"/>
    <property type="evidence" value="ECO:0007669"/>
    <property type="project" value="InterPro"/>
</dbReference>
<dbReference type="Pfam" id="PF03372">
    <property type="entry name" value="Exo_endo_phos"/>
    <property type="match status" value="1"/>
</dbReference>
<name>A0A060W4R1_ONCMY</name>
<dbReference type="InterPro" id="IPR005135">
    <property type="entry name" value="Endo/exonuclease/phosphatase"/>
</dbReference>
<dbReference type="SUPFAM" id="SSF56219">
    <property type="entry name" value="DNase I-like"/>
    <property type="match status" value="1"/>
</dbReference>
<feature type="domain" description="Endonuclease/exonuclease/phosphatase" evidence="1">
    <location>
        <begin position="142"/>
        <end position="305"/>
    </location>
</feature>
<gene>
    <name evidence="2" type="ORF">GSONMT00080128001</name>
</gene>
<reference evidence="2" key="1">
    <citation type="journal article" date="2014" name="Nat. Commun.">
        <title>The rainbow trout genome provides novel insights into evolution after whole-genome duplication in vertebrates.</title>
        <authorList>
            <person name="Berthelot C."/>
            <person name="Brunet F."/>
            <person name="Chalopin D."/>
            <person name="Juanchich A."/>
            <person name="Bernard M."/>
            <person name="Noel B."/>
            <person name="Bento P."/>
            <person name="Da Silva C."/>
            <person name="Labadie K."/>
            <person name="Alberti A."/>
            <person name="Aury J.M."/>
            <person name="Louis A."/>
            <person name="Dehais P."/>
            <person name="Bardou P."/>
            <person name="Montfort J."/>
            <person name="Klopp C."/>
            <person name="Cabau C."/>
            <person name="Gaspin C."/>
            <person name="Thorgaard G.H."/>
            <person name="Boussaha M."/>
            <person name="Quillet E."/>
            <person name="Guyomard R."/>
            <person name="Galiana D."/>
            <person name="Bobe J."/>
            <person name="Volff J.N."/>
            <person name="Genet C."/>
            <person name="Wincker P."/>
            <person name="Jaillon O."/>
            <person name="Roest Crollius H."/>
            <person name="Guiguen Y."/>
        </authorList>
    </citation>
    <scope>NUCLEOTIDE SEQUENCE [LARGE SCALE GENOMIC DNA]</scope>
</reference>
<dbReference type="PANTHER" id="PTHR33776">
    <property type="entry name" value="ENDO/EXONUCLEASE/PHOSPHATASE DOMAIN-CONTAINING PROTEIN"/>
    <property type="match status" value="1"/>
</dbReference>
<reference evidence="2" key="2">
    <citation type="submission" date="2014-03" db="EMBL/GenBank/DDBJ databases">
        <authorList>
            <person name="Genoscope - CEA"/>
        </authorList>
    </citation>
    <scope>NUCLEOTIDE SEQUENCE</scope>
</reference>
<accession>A0A060W4R1</accession>
<dbReference type="EMBL" id="FR904328">
    <property type="protein sequence ID" value="CDQ59560.1"/>
    <property type="molecule type" value="Genomic_DNA"/>
</dbReference>
<evidence type="ECO:0000259" key="1">
    <source>
        <dbReference type="Pfam" id="PF03372"/>
    </source>
</evidence>
<dbReference type="PANTHER" id="PTHR33776:SF3">
    <property type="entry name" value="PHD-TYPE DOMAIN-CONTAINING PROTEIN"/>
    <property type="match status" value="1"/>
</dbReference>
<evidence type="ECO:0000313" key="3">
    <source>
        <dbReference type="Proteomes" id="UP000193380"/>
    </source>
</evidence>